<organism evidence="1 2">
    <name type="scientific">Chaenocephalus aceratus</name>
    <name type="common">Blackfin icefish</name>
    <name type="synonym">Chaenichthys aceratus</name>
    <dbReference type="NCBI Taxonomy" id="36190"/>
    <lineage>
        <taxon>Eukaryota</taxon>
        <taxon>Metazoa</taxon>
        <taxon>Chordata</taxon>
        <taxon>Craniata</taxon>
        <taxon>Vertebrata</taxon>
        <taxon>Euteleostomi</taxon>
        <taxon>Actinopterygii</taxon>
        <taxon>Neopterygii</taxon>
        <taxon>Teleostei</taxon>
        <taxon>Neoteleostei</taxon>
        <taxon>Acanthomorphata</taxon>
        <taxon>Eupercaria</taxon>
        <taxon>Perciformes</taxon>
        <taxon>Notothenioidei</taxon>
        <taxon>Channichthyidae</taxon>
        <taxon>Chaenocephalus</taxon>
    </lineage>
</organism>
<name>A0ACB9VQG9_CHAAC</name>
<keyword evidence="2" id="KW-1185">Reference proteome</keyword>
<comment type="caution">
    <text evidence="1">The sequence shown here is derived from an EMBL/GenBank/DDBJ whole genome shotgun (WGS) entry which is preliminary data.</text>
</comment>
<proteinExistence type="predicted"/>
<gene>
    <name evidence="1" type="ORF">KUCAC02_020143</name>
</gene>
<evidence type="ECO:0000313" key="1">
    <source>
        <dbReference type="EMBL" id="KAI4802295.1"/>
    </source>
</evidence>
<reference evidence="1" key="1">
    <citation type="submission" date="2022-05" db="EMBL/GenBank/DDBJ databases">
        <title>Chromosome-level genome of Chaenocephalus aceratus.</title>
        <authorList>
            <person name="Park H."/>
        </authorList>
    </citation>
    <scope>NUCLEOTIDE SEQUENCE</scope>
    <source>
        <strain evidence="1">KU_202001</strain>
    </source>
</reference>
<dbReference type="Proteomes" id="UP001057452">
    <property type="component" value="Chromosome 24"/>
</dbReference>
<dbReference type="EMBL" id="CM043808">
    <property type="protein sequence ID" value="KAI4802295.1"/>
    <property type="molecule type" value="Genomic_DNA"/>
</dbReference>
<evidence type="ECO:0000313" key="2">
    <source>
        <dbReference type="Proteomes" id="UP001057452"/>
    </source>
</evidence>
<feature type="non-terminal residue" evidence="1">
    <location>
        <position position="1"/>
    </location>
</feature>
<sequence length="89" mass="9409">VSPGSGERGDLYSDTEQNPTRTLMDGPDLALQGKTFLNIASGLNVEPNASHNCEQSLCSCRSLREPTGFSGSSSPSPHQLVEPPNASHQ</sequence>
<accession>A0ACB9VQG9</accession>
<protein>
    <submittedName>
        <fullName evidence="1">Uncharacterized protein</fullName>
    </submittedName>
</protein>